<accession>A0ABY8UG34</accession>
<reference evidence="3 4" key="1">
    <citation type="submission" date="2023-05" db="EMBL/GenBank/DDBJ databases">
        <title>A 100% complete, gapless, phased diploid assembly of the Scenedesmus obliquus UTEX 3031 genome.</title>
        <authorList>
            <person name="Biondi T.C."/>
            <person name="Hanschen E.R."/>
            <person name="Kwon T."/>
            <person name="Eng W."/>
            <person name="Kruse C.P.S."/>
            <person name="Koehler S.I."/>
            <person name="Kunde Y."/>
            <person name="Gleasner C.D."/>
            <person name="You Mak K.T."/>
            <person name="Polle J."/>
            <person name="Hovde B.T."/>
            <person name="Starkenburg S.R."/>
        </authorList>
    </citation>
    <scope>NUCLEOTIDE SEQUENCE [LARGE SCALE GENOMIC DNA]</scope>
    <source>
        <strain evidence="3 4">DOE0152z</strain>
    </source>
</reference>
<name>A0ABY8UG34_TETOB</name>
<dbReference type="EMBL" id="CP126218">
    <property type="protein sequence ID" value="WIA20014.1"/>
    <property type="molecule type" value="Genomic_DNA"/>
</dbReference>
<gene>
    <name evidence="3" type="ORF">OEZ85_005884</name>
</gene>
<keyword evidence="4" id="KW-1185">Reference proteome</keyword>
<protein>
    <submittedName>
        <fullName evidence="3">Uncharacterized protein</fullName>
    </submittedName>
</protein>
<feature type="chain" id="PRO_5047234822" evidence="2">
    <location>
        <begin position="22"/>
        <end position="135"/>
    </location>
</feature>
<evidence type="ECO:0000313" key="4">
    <source>
        <dbReference type="Proteomes" id="UP001244341"/>
    </source>
</evidence>
<organism evidence="3 4">
    <name type="scientific">Tetradesmus obliquus</name>
    <name type="common">Green alga</name>
    <name type="synonym">Acutodesmus obliquus</name>
    <dbReference type="NCBI Taxonomy" id="3088"/>
    <lineage>
        <taxon>Eukaryota</taxon>
        <taxon>Viridiplantae</taxon>
        <taxon>Chlorophyta</taxon>
        <taxon>core chlorophytes</taxon>
        <taxon>Chlorophyceae</taxon>
        <taxon>CS clade</taxon>
        <taxon>Sphaeropleales</taxon>
        <taxon>Scenedesmaceae</taxon>
        <taxon>Tetradesmus</taxon>
    </lineage>
</organism>
<dbReference type="Proteomes" id="UP001244341">
    <property type="component" value="Chromosome 11b"/>
</dbReference>
<proteinExistence type="predicted"/>
<evidence type="ECO:0000313" key="3">
    <source>
        <dbReference type="EMBL" id="WIA20014.1"/>
    </source>
</evidence>
<feature type="region of interest" description="Disordered" evidence="1">
    <location>
        <begin position="87"/>
        <end position="135"/>
    </location>
</feature>
<evidence type="ECO:0000256" key="1">
    <source>
        <dbReference type="SAM" id="MobiDB-lite"/>
    </source>
</evidence>
<sequence>MKHIIIVTLLLVFAAASGAAAAGVQSSSDAQLGTQQVLPALDLPVGSSTAVPPAVAAPQVPYLKAVSEKESHAPLLVHKQSQRMRQAIWSSPMDIQHAAQPEQPQAEHEDELLVEQQQQQQQQQSEAGMSPMSER</sequence>
<keyword evidence="2" id="KW-0732">Signal</keyword>
<feature type="signal peptide" evidence="2">
    <location>
        <begin position="1"/>
        <end position="21"/>
    </location>
</feature>
<evidence type="ECO:0000256" key="2">
    <source>
        <dbReference type="SAM" id="SignalP"/>
    </source>
</evidence>